<evidence type="ECO:0000313" key="1">
    <source>
        <dbReference type="EMBL" id="MBT2990437.1"/>
    </source>
</evidence>
<reference evidence="1 2" key="1">
    <citation type="submission" date="2021-05" db="EMBL/GenBank/DDBJ databases">
        <title>Genetic and Functional Diversity in Clade A Lucinid endosymbionts from the Bahamas.</title>
        <authorList>
            <person name="Giani N.M."/>
            <person name="Engel A.S."/>
            <person name="Campbell B.J."/>
        </authorList>
    </citation>
    <scope>NUCLEOTIDE SEQUENCE [LARGE SCALE GENOMIC DNA]</scope>
    <source>
        <strain evidence="1">LUC16012Gg_MoonRockCtena</strain>
    </source>
</reference>
<sequence length="389" mass="44778">MWWILLLLPGLLSAGEWSGFVEIQGRYFPQQALDGDQSDQLLSIAVQPEYYQRWDNGKQSLLFIPFLRWDSEDDERTHGDIRELIWTYAGDGWETKAGIGKVFWGVTEALHLVDVINQTDLIENPDGEQKLGQPMFKLSLERDWGIIDLYALPGFRERTFPGEEGRLRTHPRVDSDRAEYQSDREERHVDLALRWSHFIGDWDIGLAHFDGTSRDPLLLPVAGDSGEINLTPFYEQMRQTSLDLQATKGDWLWKLEAIHRSSDSDSYNAATGGFEYTLVGIAESDMDLGLLGEYLYDDRRDDATTPFENDLFVGMRLTANDVDGSELLAGVIKDLDDDAWMFNLEASRRIGNQWKTSLQARLWSDIPEDDPLFAFHRDDYIEFTVTRFF</sequence>
<name>A0A944QUS2_9GAMM</name>
<comment type="caution">
    <text evidence="1">The sequence shown here is derived from an EMBL/GenBank/DDBJ whole genome shotgun (WGS) entry which is preliminary data.</text>
</comment>
<dbReference type="EMBL" id="JAHHGM010000017">
    <property type="protein sequence ID" value="MBT2990437.1"/>
    <property type="molecule type" value="Genomic_DNA"/>
</dbReference>
<protein>
    <submittedName>
        <fullName evidence="1">Uncharacterized protein</fullName>
    </submittedName>
</protein>
<proteinExistence type="predicted"/>
<gene>
    <name evidence="1" type="ORF">KME65_15885</name>
</gene>
<dbReference type="Proteomes" id="UP000770889">
    <property type="component" value="Unassembled WGS sequence"/>
</dbReference>
<evidence type="ECO:0000313" key="2">
    <source>
        <dbReference type="Proteomes" id="UP000770889"/>
    </source>
</evidence>
<dbReference type="AlphaFoldDB" id="A0A944QUS2"/>
<accession>A0A944QUS2</accession>
<organism evidence="1 2">
    <name type="scientific">Candidatus Thiodiazotropha taylori</name>
    <dbReference type="NCBI Taxonomy" id="2792791"/>
    <lineage>
        <taxon>Bacteria</taxon>
        <taxon>Pseudomonadati</taxon>
        <taxon>Pseudomonadota</taxon>
        <taxon>Gammaproteobacteria</taxon>
        <taxon>Chromatiales</taxon>
        <taxon>Sedimenticolaceae</taxon>
        <taxon>Candidatus Thiodiazotropha</taxon>
    </lineage>
</organism>